<dbReference type="SUPFAM" id="SSF88946">
    <property type="entry name" value="Sigma2 domain of RNA polymerase sigma factors"/>
    <property type="match status" value="1"/>
</dbReference>
<evidence type="ECO:0000256" key="1">
    <source>
        <dbReference type="ARBA" id="ARBA00010641"/>
    </source>
</evidence>
<dbReference type="InterPro" id="IPR053866">
    <property type="entry name" value="PhyR_sigma2"/>
</dbReference>
<feature type="domain" description="RNA polymerase sigma factor 70 region 4 type 2" evidence="5">
    <location>
        <begin position="104"/>
        <end position="152"/>
    </location>
</feature>
<dbReference type="Pfam" id="PF22029">
    <property type="entry name" value="PhyR_sigma2"/>
    <property type="match status" value="1"/>
</dbReference>
<gene>
    <name evidence="7" type="ORF">BHU25_13450</name>
</gene>
<evidence type="ECO:0000256" key="3">
    <source>
        <dbReference type="ARBA" id="ARBA00023082"/>
    </source>
</evidence>
<dbReference type="EMBL" id="MOAM01000022">
    <property type="protein sequence ID" value="ROL72624.1"/>
    <property type="molecule type" value="Genomic_DNA"/>
</dbReference>
<evidence type="ECO:0000256" key="2">
    <source>
        <dbReference type="ARBA" id="ARBA00023015"/>
    </source>
</evidence>
<dbReference type="InterPro" id="IPR039425">
    <property type="entry name" value="RNA_pol_sigma-70-like"/>
</dbReference>
<keyword evidence="3" id="KW-0731">Sigma factor</keyword>
<dbReference type="CDD" id="cd06171">
    <property type="entry name" value="Sigma70_r4"/>
    <property type="match status" value="1"/>
</dbReference>
<protein>
    <submittedName>
        <fullName evidence="7">RNA polymerase subunit sigma-24</fullName>
    </submittedName>
</protein>
<evidence type="ECO:0000259" key="6">
    <source>
        <dbReference type="Pfam" id="PF22029"/>
    </source>
</evidence>
<dbReference type="Pfam" id="PF08281">
    <property type="entry name" value="Sigma70_r4_2"/>
    <property type="match status" value="1"/>
</dbReference>
<dbReference type="PANTHER" id="PTHR43133">
    <property type="entry name" value="RNA POLYMERASE ECF-TYPE SIGMA FACTO"/>
    <property type="match status" value="1"/>
</dbReference>
<dbReference type="NCBIfam" id="TIGR02937">
    <property type="entry name" value="sigma70-ECF"/>
    <property type="match status" value="1"/>
</dbReference>
<comment type="caution">
    <text evidence="7">The sequence shown here is derived from an EMBL/GenBank/DDBJ whole genome shotgun (WGS) entry which is preliminary data.</text>
</comment>
<accession>A0A423DM61</accession>
<dbReference type="AlphaFoldDB" id="A0A423DM61"/>
<feature type="domain" description="PhyR sigma2" evidence="6">
    <location>
        <begin position="11"/>
        <end position="62"/>
    </location>
</feature>
<dbReference type="InterPro" id="IPR013325">
    <property type="entry name" value="RNA_pol_sigma_r2"/>
</dbReference>
<organism evidence="7 8">
    <name type="scientific">Pseudomonas vranovensis</name>
    <dbReference type="NCBI Taxonomy" id="321661"/>
    <lineage>
        <taxon>Bacteria</taxon>
        <taxon>Pseudomonadati</taxon>
        <taxon>Pseudomonadota</taxon>
        <taxon>Gammaproteobacteria</taxon>
        <taxon>Pseudomonadales</taxon>
        <taxon>Pseudomonadaceae</taxon>
        <taxon>Pseudomonas</taxon>
    </lineage>
</organism>
<dbReference type="RefSeq" id="WP_123566222.1">
    <property type="nucleotide sequence ID" value="NZ_MOAM01000022.1"/>
</dbReference>
<dbReference type="GO" id="GO:0006352">
    <property type="term" value="P:DNA-templated transcription initiation"/>
    <property type="evidence" value="ECO:0007669"/>
    <property type="project" value="InterPro"/>
</dbReference>
<evidence type="ECO:0000313" key="8">
    <source>
        <dbReference type="Proteomes" id="UP000285286"/>
    </source>
</evidence>
<dbReference type="InterPro" id="IPR013249">
    <property type="entry name" value="RNA_pol_sigma70_r4_t2"/>
</dbReference>
<dbReference type="InterPro" id="IPR036388">
    <property type="entry name" value="WH-like_DNA-bd_sf"/>
</dbReference>
<dbReference type="GO" id="GO:0016987">
    <property type="term" value="F:sigma factor activity"/>
    <property type="evidence" value="ECO:0007669"/>
    <property type="project" value="UniProtKB-KW"/>
</dbReference>
<dbReference type="SUPFAM" id="SSF88659">
    <property type="entry name" value="Sigma3 and sigma4 domains of RNA polymerase sigma factors"/>
    <property type="match status" value="1"/>
</dbReference>
<dbReference type="InterPro" id="IPR014284">
    <property type="entry name" value="RNA_pol_sigma-70_dom"/>
</dbReference>
<dbReference type="Proteomes" id="UP000285286">
    <property type="component" value="Unassembled WGS sequence"/>
</dbReference>
<dbReference type="Gene3D" id="1.10.10.10">
    <property type="entry name" value="Winged helix-like DNA-binding domain superfamily/Winged helix DNA-binding domain"/>
    <property type="match status" value="1"/>
</dbReference>
<keyword evidence="2" id="KW-0805">Transcription regulation</keyword>
<keyword evidence="4" id="KW-0804">Transcription</keyword>
<evidence type="ECO:0000259" key="5">
    <source>
        <dbReference type="Pfam" id="PF08281"/>
    </source>
</evidence>
<comment type="similarity">
    <text evidence="1">Belongs to the sigma-70 factor family. ECF subfamily.</text>
</comment>
<evidence type="ECO:0000256" key="4">
    <source>
        <dbReference type="ARBA" id="ARBA00023163"/>
    </source>
</evidence>
<dbReference type="InterPro" id="IPR013324">
    <property type="entry name" value="RNA_pol_sigma_r3/r4-like"/>
</dbReference>
<evidence type="ECO:0000313" key="7">
    <source>
        <dbReference type="EMBL" id="ROL72624.1"/>
    </source>
</evidence>
<dbReference type="Gene3D" id="1.10.1740.10">
    <property type="match status" value="1"/>
</dbReference>
<name>A0A423DM61_9PSED</name>
<sequence>MNELDDEQLREMLQRLRRFALWLTREASSADDLVQATVERALSRRGQQRQEGSLRAWLFSILYRQFIDGKRRERRQARWLAWFGRGQEAGSNTEDIVVAQSGLAAFAQLPTEQRALLLLVSVEGLSYKEAALALDVPIGTVMSRLSRARAAMRELAEGNTPPAALRRLK</sequence>
<dbReference type="PANTHER" id="PTHR43133:SF25">
    <property type="entry name" value="RNA POLYMERASE SIGMA FACTOR RFAY-RELATED"/>
    <property type="match status" value="1"/>
</dbReference>
<reference evidence="7 8" key="1">
    <citation type="submission" date="2016-10" db="EMBL/GenBank/DDBJ databases">
        <title>Comparative genome analysis of multiple Pseudomonas spp. focuses on biocontrol and plant growth promoting traits.</title>
        <authorList>
            <person name="Tao X.-Y."/>
            <person name="Taylor C.G."/>
        </authorList>
    </citation>
    <scope>NUCLEOTIDE SEQUENCE [LARGE SCALE GENOMIC DNA]</scope>
    <source>
        <strain evidence="7 8">15D11</strain>
    </source>
</reference>
<dbReference type="GO" id="GO:0003677">
    <property type="term" value="F:DNA binding"/>
    <property type="evidence" value="ECO:0007669"/>
    <property type="project" value="InterPro"/>
</dbReference>
<proteinExistence type="inferred from homology"/>
<dbReference type="STRING" id="1292031.GCA_000425805_00329"/>
<keyword evidence="8" id="KW-1185">Reference proteome</keyword>